<organism evidence="2 3">
    <name type="scientific">Noviherbaspirillum denitrificans</name>
    <dbReference type="NCBI Taxonomy" id="1968433"/>
    <lineage>
        <taxon>Bacteria</taxon>
        <taxon>Pseudomonadati</taxon>
        <taxon>Pseudomonadota</taxon>
        <taxon>Betaproteobacteria</taxon>
        <taxon>Burkholderiales</taxon>
        <taxon>Oxalobacteraceae</taxon>
        <taxon>Noviherbaspirillum</taxon>
    </lineage>
</organism>
<evidence type="ECO:0000313" key="2">
    <source>
        <dbReference type="EMBL" id="OWW20134.1"/>
    </source>
</evidence>
<feature type="transmembrane region" description="Helical" evidence="1">
    <location>
        <begin position="6"/>
        <end position="26"/>
    </location>
</feature>
<feature type="transmembrane region" description="Helical" evidence="1">
    <location>
        <begin position="95"/>
        <end position="118"/>
    </location>
</feature>
<evidence type="ECO:0000256" key="1">
    <source>
        <dbReference type="SAM" id="Phobius"/>
    </source>
</evidence>
<reference evidence="2 3" key="1">
    <citation type="submission" date="2016-02" db="EMBL/GenBank/DDBJ databases">
        <authorList>
            <person name="Wen L."/>
            <person name="He K."/>
            <person name="Yang H."/>
        </authorList>
    </citation>
    <scope>NUCLEOTIDE SEQUENCE [LARGE SCALE GENOMIC DNA]</scope>
    <source>
        <strain evidence="2 3">TSA40</strain>
    </source>
</reference>
<feature type="transmembrane region" description="Helical" evidence="1">
    <location>
        <begin position="130"/>
        <end position="151"/>
    </location>
</feature>
<comment type="caution">
    <text evidence="2">The sequence shown here is derived from an EMBL/GenBank/DDBJ whole genome shotgun (WGS) entry which is preliminary data.</text>
</comment>
<proteinExistence type="predicted"/>
<dbReference type="AlphaFoldDB" id="A0A254TBX0"/>
<evidence type="ECO:0008006" key="4">
    <source>
        <dbReference type="Google" id="ProtNLM"/>
    </source>
</evidence>
<gene>
    <name evidence="2" type="ORF">AYR66_12145</name>
</gene>
<accession>A0A254TBX0</accession>
<dbReference type="InterPro" id="IPR046730">
    <property type="entry name" value="DUF6622"/>
</dbReference>
<name>A0A254TBX0_9BURK</name>
<sequence>MLQRIVTNTPVWVWFLLLGLVVVGITQSRSRHISLRRALILPVVMTGLSIAGTVSSFGAAPPVLLAWSVAAGSVAWLVGRRPVPARTTYDPDTGLFYLPGSLFPLMLMLGVFLVKYIVGVLLAMQPSLVGSASFAVVVAILYGAMSGVFAGRAARLWKISRRSERASALPEAA</sequence>
<dbReference type="Proteomes" id="UP000197535">
    <property type="component" value="Unassembled WGS sequence"/>
</dbReference>
<feature type="transmembrane region" description="Helical" evidence="1">
    <location>
        <begin position="64"/>
        <end position="83"/>
    </location>
</feature>
<dbReference type="OrthoDB" id="3034721at2"/>
<keyword evidence="1" id="KW-1133">Transmembrane helix</keyword>
<protein>
    <recommendedName>
        <fullName evidence="4">Transmembrane protein</fullName>
    </recommendedName>
</protein>
<keyword evidence="3" id="KW-1185">Reference proteome</keyword>
<keyword evidence="1" id="KW-0472">Membrane</keyword>
<feature type="transmembrane region" description="Helical" evidence="1">
    <location>
        <begin position="38"/>
        <end position="58"/>
    </location>
</feature>
<dbReference type="Pfam" id="PF20327">
    <property type="entry name" value="DUF6622"/>
    <property type="match status" value="1"/>
</dbReference>
<keyword evidence="1" id="KW-0812">Transmembrane</keyword>
<dbReference type="EMBL" id="LSTO01000001">
    <property type="protein sequence ID" value="OWW20134.1"/>
    <property type="molecule type" value="Genomic_DNA"/>
</dbReference>
<evidence type="ECO:0000313" key="3">
    <source>
        <dbReference type="Proteomes" id="UP000197535"/>
    </source>
</evidence>